<evidence type="ECO:0000313" key="1">
    <source>
        <dbReference type="EMBL" id="TBL80096.1"/>
    </source>
</evidence>
<accession>A0A4Q9DT49</accession>
<dbReference type="Proteomes" id="UP000293142">
    <property type="component" value="Unassembled WGS sequence"/>
</dbReference>
<gene>
    <name evidence="1" type="primary">cas7c</name>
    <name evidence="1" type="ORF">EYB31_06620</name>
</gene>
<proteinExistence type="predicted"/>
<dbReference type="RefSeq" id="WP_131012512.1">
    <property type="nucleotide sequence ID" value="NZ_SIRE01000005.1"/>
</dbReference>
<dbReference type="InterPro" id="IPR013418">
    <property type="entry name" value="CRISPR-assoc_prot_Cas7/Csd2"/>
</dbReference>
<comment type="caution">
    <text evidence="1">The sequence shown here is derived from an EMBL/GenBank/DDBJ whole genome shotgun (WGS) entry which is preliminary data.</text>
</comment>
<dbReference type="EMBL" id="SIRE01000005">
    <property type="protein sequence ID" value="TBL80096.1"/>
    <property type="molecule type" value="Genomic_DNA"/>
</dbReference>
<protein>
    <submittedName>
        <fullName evidence="1">Type I-C CRISPR-associated protein Cas7/Csd2</fullName>
    </submittedName>
</protein>
<keyword evidence="2" id="KW-1185">Reference proteome</keyword>
<dbReference type="OrthoDB" id="9776792at2"/>
<dbReference type="Pfam" id="PF05107">
    <property type="entry name" value="Cas_Cas7"/>
    <property type="match status" value="1"/>
</dbReference>
<organism evidence="1 2">
    <name type="scientific">Paenibacillus thalictri</name>
    <dbReference type="NCBI Taxonomy" id="2527873"/>
    <lineage>
        <taxon>Bacteria</taxon>
        <taxon>Bacillati</taxon>
        <taxon>Bacillota</taxon>
        <taxon>Bacilli</taxon>
        <taxon>Bacillales</taxon>
        <taxon>Paenibacillaceae</taxon>
        <taxon>Paenibacillus</taxon>
    </lineage>
</organism>
<reference evidence="1 2" key="1">
    <citation type="submission" date="2019-02" db="EMBL/GenBank/DDBJ databases">
        <title>Paenibacillus sp. nov., isolated from surface-sterilized tissue of Thalictrum simplex L.</title>
        <authorList>
            <person name="Tuo L."/>
        </authorList>
    </citation>
    <scope>NUCLEOTIDE SEQUENCE [LARGE SCALE GENOMIC DNA]</scope>
    <source>
        <strain evidence="1 2">N2SHLJ1</strain>
    </source>
</reference>
<dbReference type="NCBIfam" id="TIGR01595">
    <property type="entry name" value="cas_CT1132"/>
    <property type="match status" value="1"/>
</dbReference>
<sequence length="285" mass="32185">MSEVLKNRYEFVLYYDVENGNPNGDPDAGNMPRIDPQTGHGIVSDVCLKRKVRNFAQYAREGEDGFDIYVSEGAVLNNKQKEAYEAVGITTKDNRDDKLTAQAYICKRFFDVRAFGAVMDTGDFKCGQVRGPIQLCFSKSVDPIFQQEVTITRMASTTEKEKASENRTMGRKYIIPYGLYRVEGFVSAKFAQKTGFTENDLSFFFEAVKLMFDHDRSASRGKMSARKLFVFKHNSELGSAPAATLFDLIDAKLRDESQPPRSYSQYEITVHKDAVPAGVELMEML</sequence>
<dbReference type="NCBIfam" id="TIGR02589">
    <property type="entry name" value="cas_Csd2"/>
    <property type="match status" value="1"/>
</dbReference>
<name>A0A4Q9DT49_9BACL</name>
<dbReference type="GO" id="GO:0043571">
    <property type="term" value="P:maintenance of CRISPR repeat elements"/>
    <property type="evidence" value="ECO:0007669"/>
    <property type="project" value="InterPro"/>
</dbReference>
<dbReference type="AlphaFoldDB" id="A0A4Q9DT49"/>
<dbReference type="InterPro" id="IPR006482">
    <property type="entry name" value="Cas7_Csh2/Csh2"/>
</dbReference>
<evidence type="ECO:0000313" key="2">
    <source>
        <dbReference type="Proteomes" id="UP000293142"/>
    </source>
</evidence>